<proteinExistence type="inferred from homology"/>
<dbReference type="PRINTS" id="PR00080">
    <property type="entry name" value="SDRFAMILY"/>
</dbReference>
<evidence type="ECO:0000256" key="1">
    <source>
        <dbReference type="ARBA" id="ARBA00006484"/>
    </source>
</evidence>
<evidence type="ECO:0000313" key="4">
    <source>
        <dbReference type="Proteomes" id="UP001596047"/>
    </source>
</evidence>
<dbReference type="Pfam" id="PF13561">
    <property type="entry name" value="adh_short_C2"/>
    <property type="match status" value="1"/>
</dbReference>
<dbReference type="PANTHER" id="PTHR43477">
    <property type="entry name" value="DIHYDROANTICAPSIN 7-DEHYDROGENASE"/>
    <property type="match status" value="1"/>
</dbReference>
<dbReference type="PROSITE" id="PS00061">
    <property type="entry name" value="ADH_SHORT"/>
    <property type="match status" value="1"/>
</dbReference>
<dbReference type="PRINTS" id="PR00081">
    <property type="entry name" value="GDHRDH"/>
</dbReference>
<dbReference type="Proteomes" id="UP001596047">
    <property type="component" value="Unassembled WGS sequence"/>
</dbReference>
<dbReference type="PANTHER" id="PTHR43477:SF1">
    <property type="entry name" value="DIHYDROANTICAPSIN 7-DEHYDROGENASE"/>
    <property type="match status" value="1"/>
</dbReference>
<dbReference type="RefSeq" id="WP_379188269.1">
    <property type="nucleotide sequence ID" value="NZ_JBHSOW010000040.1"/>
</dbReference>
<dbReference type="EMBL" id="JBHSOW010000040">
    <property type="protein sequence ID" value="MFC5649735.1"/>
    <property type="molecule type" value="Genomic_DNA"/>
</dbReference>
<evidence type="ECO:0000256" key="2">
    <source>
        <dbReference type="ARBA" id="ARBA00023002"/>
    </source>
</evidence>
<reference evidence="4" key="1">
    <citation type="journal article" date="2019" name="Int. J. Syst. Evol. Microbiol.">
        <title>The Global Catalogue of Microorganisms (GCM) 10K type strain sequencing project: providing services to taxonomists for standard genome sequencing and annotation.</title>
        <authorList>
            <consortium name="The Broad Institute Genomics Platform"/>
            <consortium name="The Broad Institute Genome Sequencing Center for Infectious Disease"/>
            <person name="Wu L."/>
            <person name="Ma J."/>
        </authorList>
    </citation>
    <scope>NUCLEOTIDE SEQUENCE [LARGE SCALE GENOMIC DNA]</scope>
    <source>
        <strain evidence="4">CGMCC 1.3240</strain>
    </source>
</reference>
<organism evidence="3 4">
    <name type="scientific">Paenibacillus solisilvae</name>
    <dbReference type="NCBI Taxonomy" id="2486751"/>
    <lineage>
        <taxon>Bacteria</taxon>
        <taxon>Bacillati</taxon>
        <taxon>Bacillota</taxon>
        <taxon>Bacilli</taxon>
        <taxon>Bacillales</taxon>
        <taxon>Paenibacillaceae</taxon>
        <taxon>Paenibacillus</taxon>
    </lineage>
</organism>
<protein>
    <submittedName>
        <fullName evidence="3">SDR family oxidoreductase</fullName>
    </submittedName>
</protein>
<evidence type="ECO:0000313" key="3">
    <source>
        <dbReference type="EMBL" id="MFC5649735.1"/>
    </source>
</evidence>
<accession>A0ABW0VZY7</accession>
<comment type="similarity">
    <text evidence="1">Belongs to the short-chain dehydrogenases/reductases (SDR) family.</text>
</comment>
<dbReference type="InterPro" id="IPR051122">
    <property type="entry name" value="SDR_DHRS6-like"/>
</dbReference>
<comment type="caution">
    <text evidence="3">The sequence shown here is derived from an EMBL/GenBank/DDBJ whole genome shotgun (WGS) entry which is preliminary data.</text>
</comment>
<dbReference type="InterPro" id="IPR020904">
    <property type="entry name" value="Sc_DH/Rdtase_CS"/>
</dbReference>
<name>A0ABW0VZY7_9BACL</name>
<gene>
    <name evidence="3" type="ORF">ACFPYJ_11500</name>
</gene>
<dbReference type="Gene3D" id="3.40.50.720">
    <property type="entry name" value="NAD(P)-binding Rossmann-like Domain"/>
    <property type="match status" value="1"/>
</dbReference>
<keyword evidence="2" id="KW-0560">Oxidoreductase</keyword>
<dbReference type="InterPro" id="IPR002347">
    <property type="entry name" value="SDR_fam"/>
</dbReference>
<dbReference type="InterPro" id="IPR036291">
    <property type="entry name" value="NAD(P)-bd_dom_sf"/>
</dbReference>
<dbReference type="NCBIfam" id="NF005095">
    <property type="entry name" value="PRK06523.1"/>
    <property type="match status" value="1"/>
</dbReference>
<sequence>MSKVFEFSASEFEGKKVLVTGGTKGMGQAVVKRLANSGATVLTTARSLSADLPNSVKFVQADIASPEGVEQVITAVKEQLGGIDIIVHCVGGSTTPPGGALVLSDEDWFQALNWNLLAAVRLDRGLIPLMLENKSGVILHFTSIQRRLPLYETTLAYASAKAALANYSKGLSNEFSPQGIRINTLSPGFIQTEAADALIDRIATETGSRESALEQLMDSLGGIPIGRPGFPEEVAELVAFLVSDRAASITGSEYVIDGGTIPTV</sequence>
<dbReference type="SUPFAM" id="SSF51735">
    <property type="entry name" value="NAD(P)-binding Rossmann-fold domains"/>
    <property type="match status" value="1"/>
</dbReference>
<keyword evidence="4" id="KW-1185">Reference proteome</keyword>